<sequence>MNFCVARVRQEVEDFLGGDMGEIGLQPVILCPRHLPLVRSISSGKQLRLFAVVLSTFTIITPLMWMFSLWHRSNSYPLLGAHVEEHVLLPFSDTCGISRGYISFFCHALSMFSVLFLLLVSYSTPLAYGDAFCPLAELTFGPACPGYAVFGSAFQTDQYKIQS</sequence>
<reference evidence="2" key="2">
    <citation type="submission" date="2023-05" db="EMBL/GenBank/DDBJ databases">
        <authorList>
            <consortium name="Lawrence Berkeley National Laboratory"/>
            <person name="Steindorff A."/>
            <person name="Hensen N."/>
            <person name="Bonometti L."/>
            <person name="Westerberg I."/>
            <person name="Brannstrom I.O."/>
            <person name="Guillou S."/>
            <person name="Cros-Aarteil S."/>
            <person name="Calhoun S."/>
            <person name="Haridas S."/>
            <person name="Kuo A."/>
            <person name="Mondo S."/>
            <person name="Pangilinan J."/>
            <person name="Riley R."/>
            <person name="Labutti K."/>
            <person name="Andreopoulos B."/>
            <person name="Lipzen A."/>
            <person name="Chen C."/>
            <person name="Yanf M."/>
            <person name="Daum C."/>
            <person name="Ng V."/>
            <person name="Clum A."/>
            <person name="Ohm R."/>
            <person name="Martin F."/>
            <person name="Silar P."/>
            <person name="Natvig D."/>
            <person name="Lalanne C."/>
            <person name="Gautier V."/>
            <person name="Ament-Velasquez S.L."/>
            <person name="Kruys A."/>
            <person name="Hutchinson M.I."/>
            <person name="Powell A.J."/>
            <person name="Barry K."/>
            <person name="Miller A.N."/>
            <person name="Grigoriev I.V."/>
            <person name="Debuchy R."/>
            <person name="Gladieux P."/>
            <person name="Thoren M.H."/>
            <person name="Johannesson H."/>
        </authorList>
    </citation>
    <scope>NUCLEOTIDE SEQUENCE</scope>
    <source>
        <strain evidence="2">PSN309</strain>
    </source>
</reference>
<keyword evidence="3" id="KW-1185">Reference proteome</keyword>
<name>A0AAN7AHN1_9PEZI</name>
<keyword evidence="1" id="KW-0812">Transmembrane</keyword>
<comment type="caution">
    <text evidence="2">The sequence shown here is derived from an EMBL/GenBank/DDBJ whole genome shotgun (WGS) entry which is preliminary data.</text>
</comment>
<dbReference type="AlphaFoldDB" id="A0AAN7AHN1"/>
<protein>
    <submittedName>
        <fullName evidence="2">Uncharacterized protein</fullName>
    </submittedName>
</protein>
<evidence type="ECO:0000313" key="2">
    <source>
        <dbReference type="EMBL" id="KAK4186337.1"/>
    </source>
</evidence>
<feature type="transmembrane region" description="Helical" evidence="1">
    <location>
        <begin position="101"/>
        <end position="120"/>
    </location>
</feature>
<evidence type="ECO:0000256" key="1">
    <source>
        <dbReference type="SAM" id="Phobius"/>
    </source>
</evidence>
<keyword evidence="1" id="KW-0472">Membrane</keyword>
<evidence type="ECO:0000313" key="3">
    <source>
        <dbReference type="Proteomes" id="UP001302126"/>
    </source>
</evidence>
<reference evidence="2" key="1">
    <citation type="journal article" date="2023" name="Mol. Phylogenet. Evol.">
        <title>Genome-scale phylogeny and comparative genomics of the fungal order Sordariales.</title>
        <authorList>
            <person name="Hensen N."/>
            <person name="Bonometti L."/>
            <person name="Westerberg I."/>
            <person name="Brannstrom I.O."/>
            <person name="Guillou S."/>
            <person name="Cros-Aarteil S."/>
            <person name="Calhoun S."/>
            <person name="Haridas S."/>
            <person name="Kuo A."/>
            <person name="Mondo S."/>
            <person name="Pangilinan J."/>
            <person name="Riley R."/>
            <person name="LaButti K."/>
            <person name="Andreopoulos B."/>
            <person name="Lipzen A."/>
            <person name="Chen C."/>
            <person name="Yan M."/>
            <person name="Daum C."/>
            <person name="Ng V."/>
            <person name="Clum A."/>
            <person name="Steindorff A."/>
            <person name="Ohm R.A."/>
            <person name="Martin F."/>
            <person name="Silar P."/>
            <person name="Natvig D.O."/>
            <person name="Lalanne C."/>
            <person name="Gautier V."/>
            <person name="Ament-Velasquez S.L."/>
            <person name="Kruys A."/>
            <person name="Hutchinson M.I."/>
            <person name="Powell A.J."/>
            <person name="Barry K."/>
            <person name="Miller A.N."/>
            <person name="Grigoriev I.V."/>
            <person name="Debuchy R."/>
            <person name="Gladieux P."/>
            <person name="Hiltunen Thoren M."/>
            <person name="Johannesson H."/>
        </authorList>
    </citation>
    <scope>NUCLEOTIDE SEQUENCE</scope>
    <source>
        <strain evidence="2">PSN309</strain>
    </source>
</reference>
<proteinExistence type="predicted"/>
<accession>A0AAN7AHN1</accession>
<dbReference type="Proteomes" id="UP001302126">
    <property type="component" value="Unassembled WGS sequence"/>
</dbReference>
<gene>
    <name evidence="2" type="ORF">QBC35DRAFT_501535</name>
</gene>
<keyword evidence="1" id="KW-1133">Transmembrane helix</keyword>
<dbReference type="EMBL" id="MU864426">
    <property type="protein sequence ID" value="KAK4186337.1"/>
    <property type="molecule type" value="Genomic_DNA"/>
</dbReference>
<organism evidence="2 3">
    <name type="scientific">Podospora australis</name>
    <dbReference type="NCBI Taxonomy" id="1536484"/>
    <lineage>
        <taxon>Eukaryota</taxon>
        <taxon>Fungi</taxon>
        <taxon>Dikarya</taxon>
        <taxon>Ascomycota</taxon>
        <taxon>Pezizomycotina</taxon>
        <taxon>Sordariomycetes</taxon>
        <taxon>Sordariomycetidae</taxon>
        <taxon>Sordariales</taxon>
        <taxon>Podosporaceae</taxon>
        <taxon>Podospora</taxon>
    </lineage>
</organism>
<feature type="transmembrane region" description="Helical" evidence="1">
    <location>
        <begin position="49"/>
        <end position="70"/>
    </location>
</feature>